<keyword evidence="2" id="KW-1185">Reference proteome</keyword>
<reference evidence="3" key="1">
    <citation type="submission" date="2022-11" db="UniProtKB">
        <authorList>
            <consortium name="WormBaseParasite"/>
        </authorList>
    </citation>
    <scope>IDENTIFICATION</scope>
</reference>
<evidence type="ECO:0000256" key="1">
    <source>
        <dbReference type="SAM" id="MobiDB-lite"/>
    </source>
</evidence>
<evidence type="ECO:0000313" key="3">
    <source>
        <dbReference type="WBParaSite" id="PSAMB.scaffold74size85960.g1654.t1"/>
    </source>
</evidence>
<accession>A0A914XC07</accession>
<dbReference type="AlphaFoldDB" id="A0A914XC07"/>
<organism evidence="2 3">
    <name type="scientific">Plectus sambesii</name>
    <dbReference type="NCBI Taxonomy" id="2011161"/>
    <lineage>
        <taxon>Eukaryota</taxon>
        <taxon>Metazoa</taxon>
        <taxon>Ecdysozoa</taxon>
        <taxon>Nematoda</taxon>
        <taxon>Chromadorea</taxon>
        <taxon>Plectida</taxon>
        <taxon>Plectina</taxon>
        <taxon>Plectoidea</taxon>
        <taxon>Plectidae</taxon>
        <taxon>Plectus</taxon>
    </lineage>
</organism>
<feature type="region of interest" description="Disordered" evidence="1">
    <location>
        <begin position="104"/>
        <end position="150"/>
    </location>
</feature>
<protein>
    <submittedName>
        <fullName evidence="3">Uncharacterized protein</fullName>
    </submittedName>
</protein>
<dbReference type="Proteomes" id="UP000887566">
    <property type="component" value="Unplaced"/>
</dbReference>
<sequence>MTGGFQRDVDQLDYPPKTDDVTIVPLRSCVRMFSSQPLGRTETARQTQYGTQRGACCVAVATWRCSRRGCCVLGIEANPFGSRPSTDRGGDFESAAAVVHQSRLLGGGSGRNGRQSVRKPMGARPAPTATARPERHPTSLVTGRAPVVRC</sequence>
<evidence type="ECO:0000313" key="2">
    <source>
        <dbReference type="Proteomes" id="UP000887566"/>
    </source>
</evidence>
<name>A0A914XC07_9BILA</name>
<proteinExistence type="predicted"/>
<dbReference type="WBParaSite" id="PSAMB.scaffold74size85960.g1654.t1">
    <property type="protein sequence ID" value="PSAMB.scaffold74size85960.g1654.t1"/>
    <property type="gene ID" value="PSAMB.scaffold74size85960.g1654"/>
</dbReference>